<name>A0AAE0ERQ0_9CHLO</name>
<accession>A0AAE0ERQ0</accession>
<organism evidence="7 8">
    <name type="scientific">Cymbomonas tetramitiformis</name>
    <dbReference type="NCBI Taxonomy" id="36881"/>
    <lineage>
        <taxon>Eukaryota</taxon>
        <taxon>Viridiplantae</taxon>
        <taxon>Chlorophyta</taxon>
        <taxon>Pyramimonadophyceae</taxon>
        <taxon>Pyramimonadales</taxon>
        <taxon>Pyramimonadaceae</taxon>
        <taxon>Cymbomonas</taxon>
    </lineage>
</organism>
<dbReference type="Proteomes" id="UP001190700">
    <property type="component" value="Unassembled WGS sequence"/>
</dbReference>
<reference evidence="7 8" key="1">
    <citation type="journal article" date="2015" name="Genome Biol. Evol.">
        <title>Comparative Genomics of a Bacterivorous Green Alga Reveals Evolutionary Causalities and Consequences of Phago-Mixotrophic Mode of Nutrition.</title>
        <authorList>
            <person name="Burns J.A."/>
            <person name="Paasch A."/>
            <person name="Narechania A."/>
            <person name="Kim E."/>
        </authorList>
    </citation>
    <scope>NUCLEOTIDE SEQUENCE [LARGE SCALE GENOMIC DNA]</scope>
    <source>
        <strain evidence="7 8">PLY_AMNH</strain>
    </source>
</reference>
<feature type="domain" description="MYND-type" evidence="6">
    <location>
        <begin position="89"/>
        <end position="132"/>
    </location>
</feature>
<feature type="compositionally biased region" description="Polar residues" evidence="5">
    <location>
        <begin position="22"/>
        <end position="32"/>
    </location>
</feature>
<evidence type="ECO:0000256" key="5">
    <source>
        <dbReference type="SAM" id="MobiDB-lite"/>
    </source>
</evidence>
<proteinExistence type="predicted"/>
<gene>
    <name evidence="7" type="ORF">CYMTET_53462</name>
</gene>
<dbReference type="InterPro" id="IPR002893">
    <property type="entry name" value="Znf_MYND"/>
</dbReference>
<keyword evidence="8" id="KW-1185">Reference proteome</keyword>
<dbReference type="Pfam" id="PF01753">
    <property type="entry name" value="zf-MYND"/>
    <property type="match status" value="1"/>
</dbReference>
<evidence type="ECO:0000256" key="1">
    <source>
        <dbReference type="ARBA" id="ARBA00022723"/>
    </source>
</evidence>
<evidence type="ECO:0000256" key="4">
    <source>
        <dbReference type="PROSITE-ProRule" id="PRU00134"/>
    </source>
</evidence>
<dbReference type="AlphaFoldDB" id="A0AAE0ERQ0"/>
<evidence type="ECO:0000313" key="7">
    <source>
        <dbReference type="EMBL" id="KAK3236395.1"/>
    </source>
</evidence>
<dbReference type="PROSITE" id="PS50865">
    <property type="entry name" value="ZF_MYND_2"/>
    <property type="match status" value="1"/>
</dbReference>
<comment type="caution">
    <text evidence="7">The sequence shown here is derived from an EMBL/GenBank/DDBJ whole genome shotgun (WGS) entry which is preliminary data.</text>
</comment>
<dbReference type="Gene3D" id="6.10.140.2220">
    <property type="match status" value="1"/>
</dbReference>
<evidence type="ECO:0000259" key="6">
    <source>
        <dbReference type="PROSITE" id="PS50865"/>
    </source>
</evidence>
<dbReference type="GO" id="GO:0008270">
    <property type="term" value="F:zinc ion binding"/>
    <property type="evidence" value="ECO:0007669"/>
    <property type="project" value="UniProtKB-KW"/>
</dbReference>
<evidence type="ECO:0000256" key="2">
    <source>
        <dbReference type="ARBA" id="ARBA00022771"/>
    </source>
</evidence>
<evidence type="ECO:0000313" key="8">
    <source>
        <dbReference type="Proteomes" id="UP001190700"/>
    </source>
</evidence>
<evidence type="ECO:0000256" key="3">
    <source>
        <dbReference type="ARBA" id="ARBA00022833"/>
    </source>
</evidence>
<feature type="compositionally biased region" description="Polar residues" evidence="5">
    <location>
        <begin position="1"/>
        <end position="11"/>
    </location>
</feature>
<dbReference type="EMBL" id="LGRX02035060">
    <property type="protein sequence ID" value="KAK3236395.1"/>
    <property type="molecule type" value="Genomic_DNA"/>
</dbReference>
<dbReference type="SUPFAM" id="SSF144232">
    <property type="entry name" value="HIT/MYND zinc finger-like"/>
    <property type="match status" value="1"/>
</dbReference>
<protein>
    <recommendedName>
        <fullName evidence="6">MYND-type domain-containing protein</fullName>
    </recommendedName>
</protein>
<sequence length="135" mass="14707">MGGTWRSTARTLTDFPAHSRETGVTATANPDAQTGEGVKAPVVTTLKHEDDVIRRQHGLPGMFFHSELEGVCEMNAPHEVAVGDNVEACATCGKTNGESPSTTLFRCSRCKVVYYCGIECQQLHWRKHVLICTAS</sequence>
<dbReference type="PROSITE" id="PS01360">
    <property type="entry name" value="ZF_MYND_1"/>
    <property type="match status" value="1"/>
</dbReference>
<keyword evidence="1" id="KW-0479">Metal-binding</keyword>
<keyword evidence="3" id="KW-0862">Zinc</keyword>
<feature type="region of interest" description="Disordered" evidence="5">
    <location>
        <begin position="1"/>
        <end position="39"/>
    </location>
</feature>
<keyword evidence="2 4" id="KW-0863">Zinc-finger</keyword>